<organism evidence="2 3">
    <name type="scientific">Trichocoleus desertorum GB2-A4</name>
    <dbReference type="NCBI Taxonomy" id="2933944"/>
    <lineage>
        <taxon>Bacteria</taxon>
        <taxon>Bacillati</taxon>
        <taxon>Cyanobacteriota</taxon>
        <taxon>Cyanophyceae</taxon>
        <taxon>Leptolyngbyales</taxon>
        <taxon>Trichocoleusaceae</taxon>
        <taxon>Trichocoleus</taxon>
    </lineage>
</organism>
<protein>
    <submittedName>
        <fullName evidence="2">Uncharacterized protein</fullName>
    </submittedName>
</protein>
<keyword evidence="1" id="KW-0472">Membrane</keyword>
<feature type="non-terminal residue" evidence="2">
    <location>
        <position position="1"/>
    </location>
</feature>
<keyword evidence="1" id="KW-0812">Transmembrane</keyword>
<keyword evidence="1" id="KW-1133">Transmembrane helix</keyword>
<keyword evidence="3" id="KW-1185">Reference proteome</keyword>
<name>A0ABV0JGR7_9CYAN</name>
<dbReference type="EMBL" id="JAMPKM010000056">
    <property type="protein sequence ID" value="MEP0820994.1"/>
    <property type="molecule type" value="Genomic_DNA"/>
</dbReference>
<feature type="transmembrane region" description="Helical" evidence="1">
    <location>
        <begin position="29"/>
        <end position="49"/>
    </location>
</feature>
<evidence type="ECO:0000313" key="2">
    <source>
        <dbReference type="EMBL" id="MEP0820994.1"/>
    </source>
</evidence>
<accession>A0ABV0JGR7</accession>
<evidence type="ECO:0000313" key="3">
    <source>
        <dbReference type="Proteomes" id="UP001464891"/>
    </source>
</evidence>
<gene>
    <name evidence="2" type="ORF">NC998_28355</name>
</gene>
<comment type="caution">
    <text evidence="2">The sequence shown here is derived from an EMBL/GenBank/DDBJ whole genome shotgun (WGS) entry which is preliminary data.</text>
</comment>
<dbReference type="Proteomes" id="UP001464891">
    <property type="component" value="Unassembled WGS sequence"/>
</dbReference>
<evidence type="ECO:0000256" key="1">
    <source>
        <dbReference type="SAM" id="Phobius"/>
    </source>
</evidence>
<proteinExistence type="predicted"/>
<dbReference type="RefSeq" id="WP_206755411.1">
    <property type="nucleotide sequence ID" value="NZ_JAMPKM010000056.1"/>
</dbReference>
<reference evidence="2 3" key="1">
    <citation type="submission" date="2022-04" db="EMBL/GenBank/DDBJ databases">
        <title>Positive selection, recombination, and allopatry shape intraspecific diversity of widespread and dominant cyanobacteria.</title>
        <authorList>
            <person name="Wei J."/>
            <person name="Shu W."/>
            <person name="Hu C."/>
        </authorList>
    </citation>
    <scope>NUCLEOTIDE SEQUENCE [LARGE SCALE GENOMIC DNA]</scope>
    <source>
        <strain evidence="2 3">GB2-A4</strain>
    </source>
</reference>
<sequence length="66" mass="7559">EAKQFRTASLPTLLAIASYKQFKYYPIHLNMLCIGLHYFLGVWAIAPLWQPCNCLCIWVIAFLVVG</sequence>